<feature type="domain" description="AMP-dependent synthetase/ligase" evidence="1">
    <location>
        <begin position="660"/>
        <end position="1033"/>
    </location>
</feature>
<accession>A0A0C5W2U5</accession>
<dbReference type="SUPFAM" id="SSF52777">
    <property type="entry name" value="CoA-dependent acyltransferases"/>
    <property type="match status" value="4"/>
</dbReference>
<name>A0A0C5W2U5_9GAMM</name>
<dbReference type="GO" id="GO:0031177">
    <property type="term" value="F:phosphopantetheine binding"/>
    <property type="evidence" value="ECO:0007669"/>
    <property type="project" value="TreeGrafter"/>
</dbReference>
<dbReference type="InterPro" id="IPR001242">
    <property type="entry name" value="Condensation_dom"/>
</dbReference>
<dbReference type="Pfam" id="PF13193">
    <property type="entry name" value="AMP-binding_C"/>
    <property type="match status" value="1"/>
</dbReference>
<dbReference type="GO" id="GO:0003824">
    <property type="term" value="F:catalytic activity"/>
    <property type="evidence" value="ECO:0007669"/>
    <property type="project" value="InterPro"/>
</dbReference>
<dbReference type="NCBIfam" id="TIGR01733">
    <property type="entry name" value="AA-adenyl-dom"/>
    <property type="match status" value="1"/>
</dbReference>
<dbReference type="InterPro" id="IPR036736">
    <property type="entry name" value="ACP-like_sf"/>
</dbReference>
<evidence type="ECO:0000259" key="4">
    <source>
        <dbReference type="Pfam" id="PF13193"/>
    </source>
</evidence>
<dbReference type="Gene3D" id="3.30.559.10">
    <property type="entry name" value="Chloramphenicol acetyltransferase-like domain"/>
    <property type="match status" value="2"/>
</dbReference>
<dbReference type="PROSITE" id="PS00455">
    <property type="entry name" value="AMP_BINDING"/>
    <property type="match status" value="1"/>
</dbReference>
<dbReference type="PANTHER" id="PTHR45527">
    <property type="entry name" value="NONRIBOSOMAL PEPTIDE SYNTHETASE"/>
    <property type="match status" value="1"/>
</dbReference>
<feature type="domain" description="Condensation" evidence="3">
    <location>
        <begin position="92"/>
        <end position="536"/>
    </location>
</feature>
<evidence type="ECO:0000259" key="2">
    <source>
        <dbReference type="Pfam" id="PF00550"/>
    </source>
</evidence>
<dbReference type="GO" id="GO:0044550">
    <property type="term" value="P:secondary metabolite biosynthetic process"/>
    <property type="evidence" value="ECO:0007669"/>
    <property type="project" value="TreeGrafter"/>
</dbReference>
<dbReference type="Gene3D" id="3.30.559.30">
    <property type="entry name" value="Nonribosomal peptide synthetase, condensation domain"/>
    <property type="match status" value="2"/>
</dbReference>
<feature type="domain" description="Carrier" evidence="2">
    <location>
        <begin position="5"/>
        <end position="50"/>
    </location>
</feature>
<dbReference type="PANTHER" id="PTHR45527:SF1">
    <property type="entry name" value="FATTY ACID SYNTHASE"/>
    <property type="match status" value="1"/>
</dbReference>
<dbReference type="GO" id="GO:0005737">
    <property type="term" value="C:cytoplasm"/>
    <property type="evidence" value="ECO:0007669"/>
    <property type="project" value="TreeGrafter"/>
</dbReference>
<dbReference type="FunFam" id="3.40.50.980:FF:000001">
    <property type="entry name" value="Non-ribosomal peptide synthetase"/>
    <property type="match status" value="1"/>
</dbReference>
<protein>
    <submittedName>
        <fullName evidence="5">Putative amino acid adenylation</fullName>
    </submittedName>
</protein>
<dbReference type="Gene3D" id="1.10.1200.10">
    <property type="entry name" value="ACP-like"/>
    <property type="match status" value="2"/>
</dbReference>
<dbReference type="Pfam" id="PF00501">
    <property type="entry name" value="AMP-binding"/>
    <property type="match status" value="1"/>
</dbReference>
<dbReference type="InterPro" id="IPR020845">
    <property type="entry name" value="AMP-binding_CS"/>
</dbReference>
<feature type="domain" description="AMP-binding enzyme C-terminal" evidence="4">
    <location>
        <begin position="1092"/>
        <end position="1163"/>
    </location>
</feature>
<evidence type="ECO:0000259" key="3">
    <source>
        <dbReference type="Pfam" id="PF00668"/>
    </source>
</evidence>
<feature type="domain" description="Condensation" evidence="3">
    <location>
        <begin position="1193"/>
        <end position="1622"/>
    </location>
</feature>
<dbReference type="InterPro" id="IPR025110">
    <property type="entry name" value="AMP-bd_C"/>
</dbReference>
<dbReference type="InterPro" id="IPR009081">
    <property type="entry name" value="PP-bd_ACP"/>
</dbReference>
<sequence length="1638" mass="187482">MIVNEIKQLISELTGFPENELTAETKLQLDLALDSIKMMGLMSQLVARFEHIRPLTHEELVKWDVIGDVFEHYNVVQDESINEKENYPSDTEFPILNSQRIFFLSHALNAGNGLCTRLKLKGSLDLDIAKKAWQLLVERTPALRTYYVLPDNATSFNEMISYIKHDAKVPEIEVIHLQGDDADEIINQRINKEWKLDQWPLHQFDIGVINEEEFYLYFSNDHVISDGRGNQNIVSEFMGIYDAIIKNTISELSLPITDIEFANTINEINAARDEYNDYDYIEYMKKIGEQPFFWNMKNDEFNPDRSRFKNLFINAGDELTRNLINLTKKYDVSINTLLTGMFIRTLRDFDENLDDVVLQIPTSGILYPIPKIEKMVGCFAQNIPFRTRDIFSSEGFEQQIKNLHEELYWAISQGVDSLQSDVTAKVVKDTVTLHRGQIPSKMIPLIRSFIRSNIYFPYIGRVKLKKHYGQVEVIEYRPTTSNSSGAIDFLQEIYDGQLVMSLNFDAILFDHSMMEQLMKNYHQSLYDLVSKPELQEIDHKTGDFAPSYNVKTQGIPEWDINYFKNKLLDFISENINVKLKDKDAKLHLEADLGLDSLELIRIFNKIAKKYNIKDKLSLFKCRTLEQLADFIIEANSKLNKNTKTQFYTDVEPIPFRHFIRQASLTPEATAVYDKNGRITYRELDESSNQLANYLVSQGVGNGKLVAIHLNRSCEMIIAMLAVLKTGAAYVPIDDKFPTQRVTYILEHAQCDILIANSNVAKQVDDLLLNSSQLNTIIFMEQWTPLLRNRSVSEVSLVSKSVWSEYSILETGIQVNPNDTMIVLYTSGSTGNPKGVELNHLGYMIRMEWHQDLFRLIAGNRVAQKTSCSFDISVWEIYWPLMLGGEVAIVDTDTVKNPWALADWLTKEAINYMHFVPSMLGEFLNAVEGDAPDLSAMKYLVCSGEALPRTFVRQWFHEYGSIPLANLYGPTEASIDVSAYVIDSMPEDNDKSIPIGSEMPGVQLLIIDEHGKRVNPGETGELCIAGPQLAKGYLNDEEKTEQTFIDNIWQDIKSDKVYKTGDLVTCDSSGCYTYKGRLDHQVKIRGYRVELGEIENVLLSHPNLDEVGVITKEINNTQKIICFYAGKETSLSEMTGFAEGKLTSYMLPNYAVHLSSLPKNHNGKLDRKGLSQLSVDFSRQSNSSLQPVSTVNDTKLPLGSAQRWIMNHFDKPYNWFGYHRFTYKQALDLEVFTAALNKLISSHDALRTVIVPGERFHYQEFVDSDNSVNPELFSAEHLTTLERDEQVELKIAELLEEIKIEVFPLWRLLIVKVTDNEFDISIIGHHLISDMISSEIFFRELWRSYGHFLEFEQFLDEPRKTQYGDYVCKISELESAGKLNNHLEYWISTLGSISKKSLIPLECNDGINDQASEEIVSRTFSKEQTASLVMLAKQHYQSSLYSVLACPLYDLIADHLGLDTVVVSHKFNGRGGDIEGINTTNSIGNYAVNVPLVLNWNHNDSWARKVANVENGIAAIPLSGITYDWLGDRLPESCYPDEKLTSVRLNYLGYVTAPKSDVFEFNEKDSHQRISFPQQKRVSEIEFWLSIHEQQLQVRVGYSSNRYHAKTIENLVEEYTTRLLRMINFKSEIKESSLENIMQ</sequence>
<dbReference type="EMBL" id="CP005973">
    <property type="protein sequence ID" value="AJR05681.1"/>
    <property type="molecule type" value="Genomic_DNA"/>
</dbReference>
<dbReference type="STRING" id="658445.H744_1c0656"/>
<dbReference type="InterPro" id="IPR045851">
    <property type="entry name" value="AMP-bd_C_sf"/>
</dbReference>
<proteinExistence type="predicted"/>
<evidence type="ECO:0000313" key="5">
    <source>
        <dbReference type="EMBL" id="AJR05681.1"/>
    </source>
</evidence>
<dbReference type="InterPro" id="IPR010071">
    <property type="entry name" value="AA_adenyl_dom"/>
</dbReference>
<dbReference type="Gene3D" id="3.30.300.30">
    <property type="match status" value="1"/>
</dbReference>
<organism evidence="5 6">
    <name type="scientific">Photobacterium gaetbulicola Gung47</name>
    <dbReference type="NCBI Taxonomy" id="658445"/>
    <lineage>
        <taxon>Bacteria</taxon>
        <taxon>Pseudomonadati</taxon>
        <taxon>Pseudomonadota</taxon>
        <taxon>Gammaproteobacteria</taxon>
        <taxon>Vibrionales</taxon>
        <taxon>Vibrionaceae</taxon>
        <taxon>Photobacterium</taxon>
    </lineage>
</organism>
<dbReference type="InterPro" id="IPR042099">
    <property type="entry name" value="ANL_N_sf"/>
</dbReference>
<reference evidence="5 6" key="1">
    <citation type="submission" date="2013-05" db="EMBL/GenBank/DDBJ databases">
        <title>Complete genome sequence of the lipase-producing bacterium Photobacterium gaetbulicola Gung47.</title>
        <authorList>
            <person name="Kim Y.-O."/>
        </authorList>
    </citation>
    <scope>NUCLEOTIDE SEQUENCE [LARGE SCALE GENOMIC DNA]</scope>
    <source>
        <strain evidence="5 6">Gung47</strain>
    </source>
</reference>
<gene>
    <name evidence="5" type="ORF">H744_1c0656</name>
</gene>
<dbReference type="Pfam" id="PF00550">
    <property type="entry name" value="PP-binding"/>
    <property type="match status" value="2"/>
</dbReference>
<dbReference type="SUPFAM" id="SSF47336">
    <property type="entry name" value="ACP-like"/>
    <property type="match status" value="2"/>
</dbReference>
<dbReference type="SUPFAM" id="SSF56801">
    <property type="entry name" value="Acetyl-CoA synthetase-like"/>
    <property type="match status" value="1"/>
</dbReference>
<dbReference type="KEGG" id="pgb:H744_1c0656"/>
<dbReference type="Proteomes" id="UP000032303">
    <property type="component" value="Chromosome 1"/>
</dbReference>
<dbReference type="OrthoDB" id="5817163at2"/>
<dbReference type="PATRIC" id="fig|658445.3.peg.711"/>
<feature type="domain" description="Carrier" evidence="2">
    <location>
        <begin position="566"/>
        <end position="631"/>
    </location>
</feature>
<dbReference type="Gene3D" id="3.40.50.12780">
    <property type="entry name" value="N-terminal domain of ligase-like"/>
    <property type="match status" value="1"/>
</dbReference>
<dbReference type="InterPro" id="IPR000873">
    <property type="entry name" value="AMP-dep_synth/lig_dom"/>
</dbReference>
<keyword evidence="6" id="KW-1185">Reference proteome</keyword>
<dbReference type="GO" id="GO:0043041">
    <property type="term" value="P:amino acid activation for nonribosomal peptide biosynthetic process"/>
    <property type="evidence" value="ECO:0007669"/>
    <property type="project" value="TreeGrafter"/>
</dbReference>
<dbReference type="HOGENOM" id="CLU_000022_42_0_6"/>
<dbReference type="InterPro" id="IPR023213">
    <property type="entry name" value="CAT-like_dom_sf"/>
</dbReference>
<dbReference type="CDD" id="cd05930">
    <property type="entry name" value="A_NRPS"/>
    <property type="match status" value="1"/>
</dbReference>
<evidence type="ECO:0000313" key="6">
    <source>
        <dbReference type="Proteomes" id="UP000032303"/>
    </source>
</evidence>
<dbReference type="Pfam" id="PF00668">
    <property type="entry name" value="Condensation"/>
    <property type="match status" value="2"/>
</dbReference>
<evidence type="ECO:0000259" key="1">
    <source>
        <dbReference type="Pfam" id="PF00501"/>
    </source>
</evidence>